<evidence type="ECO:0000256" key="1">
    <source>
        <dbReference type="SAM" id="MobiDB-lite"/>
    </source>
</evidence>
<feature type="compositionally biased region" description="Basic and acidic residues" evidence="1">
    <location>
        <begin position="59"/>
        <end position="68"/>
    </location>
</feature>
<evidence type="ECO:0000313" key="3">
    <source>
        <dbReference type="Proteomes" id="UP000199657"/>
    </source>
</evidence>
<dbReference type="Pfam" id="PF14070">
    <property type="entry name" value="YjfB_motility"/>
    <property type="match status" value="1"/>
</dbReference>
<evidence type="ECO:0000313" key="2">
    <source>
        <dbReference type="EMBL" id="SEO68973.1"/>
    </source>
</evidence>
<keyword evidence="3" id="KW-1185">Reference proteome</keyword>
<protein>
    <submittedName>
        <fullName evidence="2">Putative motility protein</fullName>
    </submittedName>
</protein>
<dbReference type="AlphaFoldDB" id="A0A1H8RSQ9"/>
<dbReference type="EMBL" id="FOEG01000002">
    <property type="protein sequence ID" value="SEO68973.1"/>
    <property type="molecule type" value="Genomic_DNA"/>
</dbReference>
<name>A0A1H8RSQ9_9GAMM</name>
<organism evidence="2 3">
    <name type="scientific">Aquisalimonas asiatica</name>
    <dbReference type="NCBI Taxonomy" id="406100"/>
    <lineage>
        <taxon>Bacteria</taxon>
        <taxon>Pseudomonadati</taxon>
        <taxon>Pseudomonadota</taxon>
        <taxon>Gammaproteobacteria</taxon>
        <taxon>Chromatiales</taxon>
        <taxon>Ectothiorhodospiraceae</taxon>
        <taxon>Aquisalimonas</taxon>
    </lineage>
</organism>
<sequence length="68" mass="7116">MADVSAIAATATSMSQTQLQAELQTSVTRKAMDVHESTALQLIDNIDAVGNAPSNPGDRVGEMLDTRA</sequence>
<dbReference type="OrthoDB" id="9964764at2"/>
<dbReference type="InterPro" id="IPR025906">
    <property type="entry name" value="YjfB_motility"/>
</dbReference>
<gene>
    <name evidence="2" type="ORF">SAMN04488052_102200</name>
</gene>
<feature type="region of interest" description="Disordered" evidence="1">
    <location>
        <begin position="49"/>
        <end position="68"/>
    </location>
</feature>
<dbReference type="Proteomes" id="UP000199657">
    <property type="component" value="Unassembled WGS sequence"/>
</dbReference>
<proteinExistence type="predicted"/>
<reference evidence="2 3" key="1">
    <citation type="submission" date="2016-10" db="EMBL/GenBank/DDBJ databases">
        <authorList>
            <person name="de Groot N.N."/>
        </authorList>
    </citation>
    <scope>NUCLEOTIDE SEQUENCE [LARGE SCALE GENOMIC DNA]</scope>
    <source>
        <strain evidence="2 3">CGMCC 1.6291</strain>
    </source>
</reference>
<accession>A0A1H8RSQ9</accession>
<dbReference type="RefSeq" id="WP_091640747.1">
    <property type="nucleotide sequence ID" value="NZ_FOEG01000002.1"/>
</dbReference>